<name>A0AAV7SAF8_PLEWA</name>
<evidence type="ECO:0000313" key="2">
    <source>
        <dbReference type="EMBL" id="KAJ1160213.1"/>
    </source>
</evidence>
<gene>
    <name evidence="2" type="ORF">NDU88_000715</name>
</gene>
<protein>
    <submittedName>
        <fullName evidence="2">Uncharacterized protein</fullName>
    </submittedName>
</protein>
<feature type="compositionally biased region" description="Polar residues" evidence="1">
    <location>
        <begin position="9"/>
        <end position="26"/>
    </location>
</feature>
<organism evidence="2 3">
    <name type="scientific">Pleurodeles waltl</name>
    <name type="common">Iberian ribbed newt</name>
    <dbReference type="NCBI Taxonomy" id="8319"/>
    <lineage>
        <taxon>Eukaryota</taxon>
        <taxon>Metazoa</taxon>
        <taxon>Chordata</taxon>
        <taxon>Craniata</taxon>
        <taxon>Vertebrata</taxon>
        <taxon>Euteleostomi</taxon>
        <taxon>Amphibia</taxon>
        <taxon>Batrachia</taxon>
        <taxon>Caudata</taxon>
        <taxon>Salamandroidea</taxon>
        <taxon>Salamandridae</taxon>
        <taxon>Pleurodelinae</taxon>
        <taxon>Pleurodeles</taxon>
    </lineage>
</organism>
<evidence type="ECO:0000313" key="3">
    <source>
        <dbReference type="Proteomes" id="UP001066276"/>
    </source>
</evidence>
<sequence>MRATFLAPKQNQAARPASTSGQCSQDNVGLKRAPHVFLEWVLTTGLWVALNTKDINPEASLMSSLPIT</sequence>
<proteinExistence type="predicted"/>
<comment type="caution">
    <text evidence="2">The sequence shown here is derived from an EMBL/GenBank/DDBJ whole genome shotgun (WGS) entry which is preliminary data.</text>
</comment>
<feature type="region of interest" description="Disordered" evidence="1">
    <location>
        <begin position="1"/>
        <end position="26"/>
    </location>
</feature>
<dbReference type="AlphaFoldDB" id="A0AAV7SAF8"/>
<dbReference type="EMBL" id="JANPWB010000008">
    <property type="protein sequence ID" value="KAJ1160213.1"/>
    <property type="molecule type" value="Genomic_DNA"/>
</dbReference>
<keyword evidence="3" id="KW-1185">Reference proteome</keyword>
<evidence type="ECO:0000256" key="1">
    <source>
        <dbReference type="SAM" id="MobiDB-lite"/>
    </source>
</evidence>
<accession>A0AAV7SAF8</accession>
<dbReference type="Proteomes" id="UP001066276">
    <property type="component" value="Chromosome 4_2"/>
</dbReference>
<reference evidence="2" key="1">
    <citation type="journal article" date="2022" name="bioRxiv">
        <title>Sequencing and chromosome-scale assembly of the giantPleurodeles waltlgenome.</title>
        <authorList>
            <person name="Brown T."/>
            <person name="Elewa A."/>
            <person name="Iarovenko S."/>
            <person name="Subramanian E."/>
            <person name="Araus A.J."/>
            <person name="Petzold A."/>
            <person name="Susuki M."/>
            <person name="Suzuki K.-i.T."/>
            <person name="Hayashi T."/>
            <person name="Toyoda A."/>
            <person name="Oliveira C."/>
            <person name="Osipova E."/>
            <person name="Leigh N.D."/>
            <person name="Simon A."/>
            <person name="Yun M.H."/>
        </authorList>
    </citation>
    <scope>NUCLEOTIDE SEQUENCE</scope>
    <source>
        <strain evidence="2">20211129_DDA</strain>
        <tissue evidence="2">Liver</tissue>
    </source>
</reference>